<name>A0ABN7WKF6_GIGMA</name>
<feature type="compositionally biased region" description="Basic and acidic residues" evidence="1">
    <location>
        <begin position="153"/>
        <end position="164"/>
    </location>
</feature>
<evidence type="ECO:0000313" key="2">
    <source>
        <dbReference type="EMBL" id="CAG8832992.1"/>
    </source>
</evidence>
<keyword evidence="3" id="KW-1185">Reference proteome</keyword>
<proteinExistence type="predicted"/>
<accession>A0ABN7WKF6</accession>
<feature type="non-terminal residue" evidence="2">
    <location>
        <position position="582"/>
    </location>
</feature>
<sequence>MNTASVEAYPSGRPQSFADRLPYVGNNASLIQMNNLSFFPTFNLIPSRRLRRGCDFHIDMKTSAEYKRVTSVFSARVNQFKYRSSSNAHHEYGLRLNQALQEAPDSRKLLNLRGKWDNDEYRDDWARYEDLLEDRKTNRKVKKRKREAHISFHEQLDDGLDGKSRQTGNATSDNDRELVNNDDTSFVTQTESTSSDNDCDDDNEGNNHGDNSNISLVAQTQTETTTTNNYDNSKKFVSSVAPRIEIVLGKDIISNEERINDALEMSAKETIRNDGNKWILCGIDLQEALTKWKQVKVRPRTDLAFYDIIDITPGSNSDFLRSLPDNAVHEIKQLIPSPTPNTNNEMKDYIIEFIKTKEFRNFVDESYLKTRVNNTTKFIWDYLNILVESFERDNDLANYNLSEFGYREIFFTPLIRSLFRGTHREMNIYFGEKCLFASLEDRNQGKDDGEDRNAGQKIDIIWSMKPTDLEFSISEISGPPNKLDHSHFFNDKLKIAKNLKVIINRIVKKYGGTGMNLNNEMIVYEMSIPFRGLYVFCEVLRSKLPTNAVEVGLIKLSVSAFIKFKELLEKSLTDLKSYIQDA</sequence>
<evidence type="ECO:0000313" key="3">
    <source>
        <dbReference type="Proteomes" id="UP000789901"/>
    </source>
</evidence>
<evidence type="ECO:0000256" key="1">
    <source>
        <dbReference type="SAM" id="MobiDB-lite"/>
    </source>
</evidence>
<gene>
    <name evidence="2" type="ORF">GMARGA_LOCUS31325</name>
</gene>
<reference evidence="2 3" key="1">
    <citation type="submission" date="2021-06" db="EMBL/GenBank/DDBJ databases">
        <authorList>
            <person name="Kallberg Y."/>
            <person name="Tangrot J."/>
            <person name="Rosling A."/>
        </authorList>
    </citation>
    <scope>NUCLEOTIDE SEQUENCE [LARGE SCALE GENOMIC DNA]</scope>
    <source>
        <strain evidence="2 3">120-4 pot B 10/14</strain>
    </source>
</reference>
<comment type="caution">
    <text evidence="2">The sequence shown here is derived from an EMBL/GenBank/DDBJ whole genome shotgun (WGS) entry which is preliminary data.</text>
</comment>
<organism evidence="2 3">
    <name type="scientific">Gigaspora margarita</name>
    <dbReference type="NCBI Taxonomy" id="4874"/>
    <lineage>
        <taxon>Eukaryota</taxon>
        <taxon>Fungi</taxon>
        <taxon>Fungi incertae sedis</taxon>
        <taxon>Mucoromycota</taxon>
        <taxon>Glomeromycotina</taxon>
        <taxon>Glomeromycetes</taxon>
        <taxon>Diversisporales</taxon>
        <taxon>Gigasporaceae</taxon>
        <taxon>Gigaspora</taxon>
    </lineage>
</organism>
<dbReference type="EMBL" id="CAJVQB010046469">
    <property type="protein sequence ID" value="CAG8832992.1"/>
    <property type="molecule type" value="Genomic_DNA"/>
</dbReference>
<feature type="region of interest" description="Disordered" evidence="1">
    <location>
        <begin position="153"/>
        <end position="214"/>
    </location>
</feature>
<dbReference type="Proteomes" id="UP000789901">
    <property type="component" value="Unassembled WGS sequence"/>
</dbReference>
<protein>
    <submittedName>
        <fullName evidence="2">42794_t:CDS:1</fullName>
    </submittedName>
</protein>